<evidence type="ECO:0000256" key="1">
    <source>
        <dbReference type="SAM" id="Phobius"/>
    </source>
</evidence>
<gene>
    <name evidence="2" type="ORF">NOI20_15180</name>
</gene>
<keyword evidence="1" id="KW-0812">Transmembrane</keyword>
<dbReference type="AlphaFoldDB" id="A0AAJ1U8U7"/>
<protein>
    <submittedName>
        <fullName evidence="2">DUF2484 family protein</fullName>
    </submittedName>
</protein>
<dbReference type="EMBL" id="JANFFA010000004">
    <property type="protein sequence ID" value="MDQ2095461.1"/>
    <property type="molecule type" value="Genomic_DNA"/>
</dbReference>
<organism evidence="2 3">
    <name type="scientific">Rhodalgimonas zhirmunskyi</name>
    <dbReference type="NCBI Taxonomy" id="2964767"/>
    <lineage>
        <taxon>Bacteria</taxon>
        <taxon>Pseudomonadati</taxon>
        <taxon>Pseudomonadota</taxon>
        <taxon>Alphaproteobacteria</taxon>
        <taxon>Rhodobacterales</taxon>
        <taxon>Roseobacteraceae</taxon>
        <taxon>Rhodalgimonas</taxon>
    </lineage>
</organism>
<dbReference type="RefSeq" id="WP_317627078.1">
    <property type="nucleotide sequence ID" value="NZ_JANFFA010000004.1"/>
</dbReference>
<evidence type="ECO:0000313" key="3">
    <source>
        <dbReference type="Proteomes" id="UP001227162"/>
    </source>
</evidence>
<keyword evidence="3" id="KW-1185">Reference proteome</keyword>
<name>A0AAJ1U8U7_9RHOB</name>
<keyword evidence="1" id="KW-1133">Transmembrane helix</keyword>
<proteinExistence type="predicted"/>
<reference evidence="2" key="1">
    <citation type="submission" date="2022-07" db="EMBL/GenBank/DDBJ databases">
        <authorList>
            <person name="Otstavnykh N."/>
            <person name="Isaeva M."/>
            <person name="Bystritskaya E."/>
        </authorList>
    </citation>
    <scope>NUCLEOTIDE SEQUENCE</scope>
    <source>
        <strain evidence="2">10Alg 79</strain>
    </source>
</reference>
<sequence>MSYALLAACMWVVLATFVAFLPMRRQFAPGIVLLIGAPVILIWIGVTHGVFFALAGLAGFLSMFRKPLRYYVLKAMGRAPELPQELRELRGEERT</sequence>
<dbReference type="InterPro" id="IPR018919">
    <property type="entry name" value="DUF2484"/>
</dbReference>
<evidence type="ECO:0000313" key="2">
    <source>
        <dbReference type="EMBL" id="MDQ2095461.1"/>
    </source>
</evidence>
<keyword evidence="1" id="KW-0472">Membrane</keyword>
<reference evidence="2" key="2">
    <citation type="submission" date="2023-04" db="EMBL/GenBank/DDBJ databases">
        <title>'Rhodoalgimonas zhirmunskyi' gen. nov., isolated from a red alga.</title>
        <authorList>
            <person name="Nedashkovskaya O.I."/>
            <person name="Otstavnykh N.Y."/>
            <person name="Bystritskaya E.P."/>
            <person name="Balabanova L.A."/>
            <person name="Isaeva M.P."/>
        </authorList>
    </citation>
    <scope>NUCLEOTIDE SEQUENCE</scope>
    <source>
        <strain evidence="2">10Alg 79</strain>
    </source>
</reference>
<dbReference type="Proteomes" id="UP001227162">
    <property type="component" value="Unassembled WGS sequence"/>
</dbReference>
<accession>A0AAJ1U8U7</accession>
<dbReference type="Pfam" id="PF10658">
    <property type="entry name" value="DUF2484"/>
    <property type="match status" value="1"/>
</dbReference>
<feature type="transmembrane region" description="Helical" evidence="1">
    <location>
        <begin position="30"/>
        <end position="61"/>
    </location>
</feature>
<comment type="caution">
    <text evidence="2">The sequence shown here is derived from an EMBL/GenBank/DDBJ whole genome shotgun (WGS) entry which is preliminary data.</text>
</comment>